<comment type="caution">
    <text evidence="1">The sequence shown here is derived from an EMBL/GenBank/DDBJ whole genome shotgun (WGS) entry which is preliminary data.</text>
</comment>
<proteinExistence type="predicted"/>
<organism evidence="1 2">
    <name type="scientific">Clostridium aminobutyricum</name>
    <dbReference type="NCBI Taxonomy" id="33953"/>
    <lineage>
        <taxon>Bacteria</taxon>
        <taxon>Bacillati</taxon>
        <taxon>Bacillota</taxon>
        <taxon>Clostridia</taxon>
        <taxon>Eubacteriales</taxon>
        <taxon>Clostridiaceae</taxon>
        <taxon>Clostridium</taxon>
    </lineage>
</organism>
<dbReference type="AlphaFoldDB" id="A0A939D767"/>
<accession>A0A939D767</accession>
<reference evidence="1" key="1">
    <citation type="submission" date="2021-02" db="EMBL/GenBank/DDBJ databases">
        <title>Abyssanaerobacter marinus gen.nov., sp., nov, anaerobic bacterium isolated from the Onnuri vent field of Indian Ocean and suggestion of Mogibacteriaceae fam. nov., and proposal of reclassification of ambiguous this family's genus member.</title>
        <authorList>
            <person name="Kim Y.J."/>
            <person name="Yang J.-A."/>
        </authorList>
    </citation>
    <scope>NUCLEOTIDE SEQUENCE</scope>
    <source>
        <strain evidence="1">DSM 2634</strain>
    </source>
</reference>
<name>A0A939D767_CLOAM</name>
<dbReference type="Proteomes" id="UP000664545">
    <property type="component" value="Unassembled WGS sequence"/>
</dbReference>
<protein>
    <submittedName>
        <fullName evidence="1">Uncharacterized protein</fullName>
    </submittedName>
</protein>
<keyword evidence="2" id="KW-1185">Reference proteome</keyword>
<evidence type="ECO:0000313" key="2">
    <source>
        <dbReference type="Proteomes" id="UP000664545"/>
    </source>
</evidence>
<evidence type="ECO:0000313" key="1">
    <source>
        <dbReference type="EMBL" id="MBN7772341.1"/>
    </source>
</evidence>
<sequence>MYELRNQNRCWNDQDHFDHNVNIPVELYESMKGEYFIGCASDTDLHVNEWTITNYRQLPFSVNFGLTRPLLHVSVVNSLR</sequence>
<dbReference type="EMBL" id="JAFJZZ010000001">
    <property type="protein sequence ID" value="MBN7772341.1"/>
    <property type="molecule type" value="Genomic_DNA"/>
</dbReference>
<gene>
    <name evidence="1" type="ORF">JYB65_03105</name>
</gene>
<dbReference type="RefSeq" id="WP_206581150.1">
    <property type="nucleotide sequence ID" value="NZ_JAFJZZ010000001.1"/>
</dbReference>